<dbReference type="EMBL" id="JAUEDM010000002">
    <property type="protein sequence ID" value="KAK3326590.1"/>
    <property type="molecule type" value="Genomic_DNA"/>
</dbReference>
<dbReference type="Proteomes" id="UP001283341">
    <property type="component" value="Unassembled WGS sequence"/>
</dbReference>
<sequence>MGSGDIHDIRGKETELITPKIRRSRLIRTEAVEMSSNYPFDPEPKCRHPRRPVRYQPRRRELNFECPLTPRKVFWPRDYLVPDIPEARVWTYGYNADVIGGMFQASNKNKCPTAWSKPYLSPREGSQE</sequence>
<dbReference type="AlphaFoldDB" id="A0AAE0IK96"/>
<accession>A0AAE0IK96</accession>
<evidence type="ECO:0000313" key="2">
    <source>
        <dbReference type="Proteomes" id="UP001283341"/>
    </source>
</evidence>
<reference evidence="1" key="1">
    <citation type="journal article" date="2023" name="Mol. Phylogenet. Evol.">
        <title>Genome-scale phylogeny and comparative genomics of the fungal order Sordariales.</title>
        <authorList>
            <person name="Hensen N."/>
            <person name="Bonometti L."/>
            <person name="Westerberg I."/>
            <person name="Brannstrom I.O."/>
            <person name="Guillou S."/>
            <person name="Cros-Aarteil S."/>
            <person name="Calhoun S."/>
            <person name="Haridas S."/>
            <person name="Kuo A."/>
            <person name="Mondo S."/>
            <person name="Pangilinan J."/>
            <person name="Riley R."/>
            <person name="LaButti K."/>
            <person name="Andreopoulos B."/>
            <person name="Lipzen A."/>
            <person name="Chen C."/>
            <person name="Yan M."/>
            <person name="Daum C."/>
            <person name="Ng V."/>
            <person name="Clum A."/>
            <person name="Steindorff A."/>
            <person name="Ohm R.A."/>
            <person name="Martin F."/>
            <person name="Silar P."/>
            <person name="Natvig D.O."/>
            <person name="Lalanne C."/>
            <person name="Gautier V."/>
            <person name="Ament-Velasquez S.L."/>
            <person name="Kruys A."/>
            <person name="Hutchinson M.I."/>
            <person name="Powell A.J."/>
            <person name="Barry K."/>
            <person name="Miller A.N."/>
            <person name="Grigoriev I.V."/>
            <person name="Debuchy R."/>
            <person name="Gladieux P."/>
            <person name="Hiltunen Thoren M."/>
            <person name="Johannesson H."/>
        </authorList>
    </citation>
    <scope>NUCLEOTIDE SEQUENCE</scope>
    <source>
        <strain evidence="1">CBS 118394</strain>
    </source>
</reference>
<gene>
    <name evidence="1" type="ORF">B0H66DRAFT_165615</name>
</gene>
<name>A0AAE0IK96_9PEZI</name>
<comment type="caution">
    <text evidence="1">The sequence shown here is derived from an EMBL/GenBank/DDBJ whole genome shotgun (WGS) entry which is preliminary data.</text>
</comment>
<keyword evidence="2" id="KW-1185">Reference proteome</keyword>
<organism evidence="1 2">
    <name type="scientific">Apodospora peruviana</name>
    <dbReference type="NCBI Taxonomy" id="516989"/>
    <lineage>
        <taxon>Eukaryota</taxon>
        <taxon>Fungi</taxon>
        <taxon>Dikarya</taxon>
        <taxon>Ascomycota</taxon>
        <taxon>Pezizomycotina</taxon>
        <taxon>Sordariomycetes</taxon>
        <taxon>Sordariomycetidae</taxon>
        <taxon>Sordariales</taxon>
        <taxon>Lasiosphaeriaceae</taxon>
        <taxon>Apodospora</taxon>
    </lineage>
</organism>
<reference evidence="1" key="2">
    <citation type="submission" date="2023-06" db="EMBL/GenBank/DDBJ databases">
        <authorList>
            <consortium name="Lawrence Berkeley National Laboratory"/>
            <person name="Haridas S."/>
            <person name="Hensen N."/>
            <person name="Bonometti L."/>
            <person name="Westerberg I."/>
            <person name="Brannstrom I.O."/>
            <person name="Guillou S."/>
            <person name="Cros-Aarteil S."/>
            <person name="Calhoun S."/>
            <person name="Kuo A."/>
            <person name="Mondo S."/>
            <person name="Pangilinan J."/>
            <person name="Riley R."/>
            <person name="Labutti K."/>
            <person name="Andreopoulos B."/>
            <person name="Lipzen A."/>
            <person name="Chen C."/>
            <person name="Yanf M."/>
            <person name="Daum C."/>
            <person name="Ng V."/>
            <person name="Clum A."/>
            <person name="Steindorff A."/>
            <person name="Ohm R."/>
            <person name="Martin F."/>
            <person name="Silar P."/>
            <person name="Natvig D."/>
            <person name="Lalanne C."/>
            <person name="Gautier V."/>
            <person name="Ament-Velasquez S.L."/>
            <person name="Kruys A."/>
            <person name="Hutchinson M.I."/>
            <person name="Powell A.J."/>
            <person name="Barry K."/>
            <person name="Miller A.N."/>
            <person name="Grigoriev I.V."/>
            <person name="Debuchy R."/>
            <person name="Gladieux P."/>
            <person name="Thoren M.H."/>
            <person name="Johannesson H."/>
        </authorList>
    </citation>
    <scope>NUCLEOTIDE SEQUENCE</scope>
    <source>
        <strain evidence="1">CBS 118394</strain>
    </source>
</reference>
<evidence type="ECO:0000313" key="1">
    <source>
        <dbReference type="EMBL" id="KAK3326590.1"/>
    </source>
</evidence>
<protein>
    <submittedName>
        <fullName evidence="1">Uncharacterized protein</fullName>
    </submittedName>
</protein>
<proteinExistence type="predicted"/>